<protein>
    <submittedName>
        <fullName evidence="1">Uncharacterized protein</fullName>
    </submittedName>
</protein>
<organism evidence="1 2">
    <name type="scientific">Puccinia coronata f. sp. avenae</name>
    <dbReference type="NCBI Taxonomy" id="200324"/>
    <lineage>
        <taxon>Eukaryota</taxon>
        <taxon>Fungi</taxon>
        <taxon>Dikarya</taxon>
        <taxon>Basidiomycota</taxon>
        <taxon>Pucciniomycotina</taxon>
        <taxon>Pucciniomycetes</taxon>
        <taxon>Pucciniales</taxon>
        <taxon>Pucciniaceae</taxon>
        <taxon>Puccinia</taxon>
    </lineage>
</organism>
<dbReference type="AlphaFoldDB" id="A0A2N5UDG7"/>
<sequence>MLSYRGPIGPPPLQPAILALLSHSKSTLPTYPHSTFPSNRALIAVFRLQSMRQALFVMFLHLIHKIPLILCLLLLQTVRQTPPPPARITIFSTCYHSHRCPCNHTNFTSTTPLPSQKVQPRAFSSKPSWKLVQGRYNRCSSRYTKDVEPTTQVAQQVTVAQSG</sequence>
<dbReference type="EMBL" id="PGCJ01000251">
    <property type="protein sequence ID" value="PLW35778.1"/>
    <property type="molecule type" value="Genomic_DNA"/>
</dbReference>
<evidence type="ECO:0000313" key="2">
    <source>
        <dbReference type="Proteomes" id="UP000235388"/>
    </source>
</evidence>
<comment type="caution">
    <text evidence="1">The sequence shown here is derived from an EMBL/GenBank/DDBJ whole genome shotgun (WGS) entry which is preliminary data.</text>
</comment>
<accession>A0A2N5UDG7</accession>
<reference evidence="1 2" key="1">
    <citation type="submission" date="2017-11" db="EMBL/GenBank/DDBJ databases">
        <title>De novo assembly and phasing of dikaryotic genomes from two isolates of Puccinia coronata f. sp. avenae, the causal agent of oat crown rust.</title>
        <authorList>
            <person name="Miller M.E."/>
            <person name="Zhang Y."/>
            <person name="Omidvar V."/>
            <person name="Sperschneider J."/>
            <person name="Schwessinger B."/>
            <person name="Raley C."/>
            <person name="Palmer J.M."/>
            <person name="Garnica D."/>
            <person name="Upadhyaya N."/>
            <person name="Rathjen J."/>
            <person name="Taylor J.M."/>
            <person name="Park R.F."/>
            <person name="Dodds P.N."/>
            <person name="Hirsch C.D."/>
            <person name="Kianian S.F."/>
            <person name="Figueroa M."/>
        </authorList>
    </citation>
    <scope>NUCLEOTIDE SEQUENCE [LARGE SCALE GENOMIC DNA]</scope>
    <source>
        <strain evidence="1">12NC29</strain>
    </source>
</reference>
<keyword evidence="2" id="KW-1185">Reference proteome</keyword>
<gene>
    <name evidence="1" type="ORF">PCANC_25103</name>
</gene>
<name>A0A2N5UDG7_9BASI</name>
<dbReference type="Proteomes" id="UP000235388">
    <property type="component" value="Unassembled WGS sequence"/>
</dbReference>
<evidence type="ECO:0000313" key="1">
    <source>
        <dbReference type="EMBL" id="PLW35778.1"/>
    </source>
</evidence>
<proteinExistence type="predicted"/>